<dbReference type="InterPro" id="IPR007138">
    <property type="entry name" value="ABM_dom"/>
</dbReference>
<dbReference type="PANTHER" id="PTHR33336:SF15">
    <property type="entry name" value="ABM DOMAIN-CONTAINING PROTEIN"/>
    <property type="match status" value="1"/>
</dbReference>
<feature type="domain" description="ABM" evidence="1">
    <location>
        <begin position="5"/>
        <end position="95"/>
    </location>
</feature>
<dbReference type="Gene3D" id="3.30.70.100">
    <property type="match status" value="1"/>
</dbReference>
<accession>A0A562R0S0</accession>
<evidence type="ECO:0000259" key="1">
    <source>
        <dbReference type="PROSITE" id="PS51725"/>
    </source>
</evidence>
<dbReference type="SUPFAM" id="SSF54909">
    <property type="entry name" value="Dimeric alpha+beta barrel"/>
    <property type="match status" value="1"/>
</dbReference>
<dbReference type="PANTHER" id="PTHR33336">
    <property type="entry name" value="QUINOL MONOOXYGENASE YGIN-RELATED"/>
    <property type="match status" value="1"/>
</dbReference>
<keyword evidence="2" id="KW-0503">Monooxygenase</keyword>
<dbReference type="RefSeq" id="WP_145651773.1">
    <property type="nucleotide sequence ID" value="NZ_VLLB01000009.1"/>
</dbReference>
<comment type="caution">
    <text evidence="2">The sequence shown here is derived from an EMBL/GenBank/DDBJ whole genome shotgun (WGS) entry which is preliminary data.</text>
</comment>
<name>A0A562R0S0_9BURK</name>
<dbReference type="GO" id="GO:0004497">
    <property type="term" value="F:monooxygenase activity"/>
    <property type="evidence" value="ECO:0007669"/>
    <property type="project" value="UniProtKB-KW"/>
</dbReference>
<keyword evidence="2" id="KW-0560">Oxidoreductase</keyword>
<dbReference type="EMBL" id="VLLB01000009">
    <property type="protein sequence ID" value="TWI62174.1"/>
    <property type="molecule type" value="Genomic_DNA"/>
</dbReference>
<dbReference type="Proteomes" id="UP000318431">
    <property type="component" value="Unassembled WGS sequence"/>
</dbReference>
<dbReference type="OrthoDB" id="9812192at2"/>
<reference evidence="2 3" key="1">
    <citation type="journal article" date="2015" name="Stand. Genomic Sci.">
        <title>Genomic Encyclopedia of Bacterial and Archaeal Type Strains, Phase III: the genomes of soil and plant-associated and newly described type strains.</title>
        <authorList>
            <person name="Whitman W.B."/>
            <person name="Woyke T."/>
            <person name="Klenk H.P."/>
            <person name="Zhou Y."/>
            <person name="Lilburn T.G."/>
            <person name="Beck B.J."/>
            <person name="De Vos P."/>
            <person name="Vandamme P."/>
            <person name="Eisen J.A."/>
            <person name="Garrity G."/>
            <person name="Hugenholtz P."/>
            <person name="Kyrpides N.C."/>
        </authorList>
    </citation>
    <scope>NUCLEOTIDE SEQUENCE [LARGE SCALE GENOMIC DNA]</scope>
    <source>
        <strain evidence="2 3">CGMCC 1.10822</strain>
    </source>
</reference>
<gene>
    <name evidence="2" type="ORF">IP91_04283</name>
</gene>
<dbReference type="PROSITE" id="PS51725">
    <property type="entry name" value="ABM"/>
    <property type="match status" value="1"/>
</dbReference>
<dbReference type="InterPro" id="IPR011008">
    <property type="entry name" value="Dimeric_a/b-barrel"/>
</dbReference>
<keyword evidence="3" id="KW-1185">Reference proteome</keyword>
<sequence>MTQLLTVVATITARPGQEAAVRQALETVVPGSRAEAGCRRYELHVDNEQPGRFVMLEEWDSAAALAEHEATDHFKALGAAVRGLVDIRIDKLTKIA</sequence>
<protein>
    <submittedName>
        <fullName evidence="2">Quinol monooxygenase YgiN</fullName>
    </submittedName>
</protein>
<organism evidence="2 3">
    <name type="scientific">Pseudoduganella lurida</name>
    <dbReference type="NCBI Taxonomy" id="1036180"/>
    <lineage>
        <taxon>Bacteria</taxon>
        <taxon>Pseudomonadati</taxon>
        <taxon>Pseudomonadota</taxon>
        <taxon>Betaproteobacteria</taxon>
        <taxon>Burkholderiales</taxon>
        <taxon>Oxalobacteraceae</taxon>
        <taxon>Telluria group</taxon>
        <taxon>Pseudoduganella</taxon>
    </lineage>
</organism>
<evidence type="ECO:0000313" key="3">
    <source>
        <dbReference type="Proteomes" id="UP000318431"/>
    </source>
</evidence>
<evidence type="ECO:0000313" key="2">
    <source>
        <dbReference type="EMBL" id="TWI62174.1"/>
    </source>
</evidence>
<dbReference type="AlphaFoldDB" id="A0A562R0S0"/>
<dbReference type="InterPro" id="IPR050744">
    <property type="entry name" value="AI-2_Isomerase_LsrG"/>
</dbReference>
<dbReference type="Pfam" id="PF03992">
    <property type="entry name" value="ABM"/>
    <property type="match status" value="1"/>
</dbReference>
<proteinExistence type="predicted"/>